<evidence type="ECO:0000256" key="3">
    <source>
        <dbReference type="ARBA" id="ARBA00023237"/>
    </source>
</evidence>
<sequence>MFTNARGSFRGLLLVLIAGITATDLISQTSSGAIAGNIQDTSGAVVPNVTVTATNDATHTASTTKSTSAGAYRFSALPLGTYTVTAASSGFSTATETGVIVQINGITALDIQLSPGEVNQTVTVDASGLRIETESSEIDGTISNKQIEDLPLSLASGVGGLRSPETFVFLLPGTTGPGSGTSGNTGNGVFFSRLSGGQAYGGEVLLDGASIQRSENGSSFDETSPSIEALQEFKVTTSTPSAEFGRTTSGIESFATKNGTNDFHGTAYTIVKNRVFDANNWFNDGYTVQDCQGISEINCPYSKPQDSKYDYGLVFDGPVWIPHVWNGHDKSFFLFAWEKYKFTPGGVIISTVPTAAERTGDFSDILGGYAPGGTPYNGQNVLLNPCTGLPVQFNQIYDPRTTVQISPGVFCRTPFDNNAVPSALFSTTAAALSKGLPLPNQAPQSTDVYGYIGNYAYTGVAPNDNTTYTIRIDQNLGQRNKIFATYNTRQNSKLTGTPDFPEPFNNNGYVQTFTTHYGRGGWDFTIAPNWLNHLNVGYNRTNSVNLSSEFNTPDTAAAAGLANDYSKFYPFISFPSPDAPSNWGQQQNGINIDNGLRLNDIVSWLKGRHSIRFGVDYRHQAYSTNLYNVDNFNFYRDQTAGVSNTCCFSGNPFASFLLGEVGEGGQTVYNVNPRWESWYAAGFIQDDIKVSNNLTINVGLRYDVDLPRHEGHNRTSDFSFTAPDAAAGNLPGALVFGTNCNCNTAWADAWYKDLAPRIGFAYVLPGSNGKVALRGGGAIIYGPLQYNDFGGSMLQGYNISKSVALGGTATQGGAFTPAFRLDTAAPADPQNSNVGFPNYSYAPNTDPTQLTAVNGPGTFTPVAGDLILARDGRPSMTSNWSLQLQDQIAQDLIFSLGYIGQAAQNLRSGFLTNFNNISSADFALGDLLNNPQYNIPLGGTSNGYNAPYSTFTGTIGQSIRPFPQYDYIADDCCLENLGHSTYNAMVVSLERRFRDGFNLQASYTWSKILTDADSLIPFSYTSNNQREQAQYSSQLKGDKAVSVQDLTHQFSLSYLYQLPLGHGRKWLNQNRALDLIAGGWEIGAIQRYSSGQPIDFGCATGIPYYQNCMTFTAGPASVNGTNFASDAYKSKKNGPSVFNGESWFKPAYRVAGTNGSSDPGVPMSQAAFVDQNREGVDWPRPFTAGCGTPAAPCSFAPFAFGNISRVTEAITGPKYLAEDVSLLKDFRITEKVTFQLKGEAFDLLNRHRMGLPDLSPTDSSQSTGFGIPTAVDYGPRNLQVSGRVTF</sequence>
<dbReference type="EMBL" id="JBHSPH010000003">
    <property type="protein sequence ID" value="MFC5863183.1"/>
    <property type="molecule type" value="Genomic_DNA"/>
</dbReference>
<keyword evidence="3" id="KW-0998">Cell outer membrane</keyword>
<evidence type="ECO:0000313" key="6">
    <source>
        <dbReference type="EMBL" id="MFC5863183.1"/>
    </source>
</evidence>
<dbReference type="Gene3D" id="2.60.40.1120">
    <property type="entry name" value="Carboxypeptidase-like, regulatory domain"/>
    <property type="match status" value="1"/>
</dbReference>
<feature type="chain" id="PRO_5047304331" evidence="4">
    <location>
        <begin position="23"/>
        <end position="1286"/>
    </location>
</feature>
<dbReference type="Pfam" id="PF25183">
    <property type="entry name" value="OMP_b-brl_4"/>
    <property type="match status" value="1"/>
</dbReference>
<feature type="domain" description="TonB-dependent transporter Oar-like beta-barrel" evidence="5">
    <location>
        <begin position="255"/>
        <end position="1279"/>
    </location>
</feature>
<feature type="signal peptide" evidence="4">
    <location>
        <begin position="1"/>
        <end position="22"/>
    </location>
</feature>
<evidence type="ECO:0000313" key="7">
    <source>
        <dbReference type="Proteomes" id="UP001596091"/>
    </source>
</evidence>
<dbReference type="SUPFAM" id="SSF56935">
    <property type="entry name" value="Porins"/>
    <property type="match status" value="1"/>
</dbReference>
<evidence type="ECO:0000256" key="2">
    <source>
        <dbReference type="ARBA" id="ARBA00023136"/>
    </source>
</evidence>
<keyword evidence="7" id="KW-1185">Reference proteome</keyword>
<dbReference type="RefSeq" id="WP_263339709.1">
    <property type="nucleotide sequence ID" value="NZ_JAGSYH010000005.1"/>
</dbReference>
<keyword evidence="4" id="KW-0732">Signal</keyword>
<name>A0ABW1EIH9_9BACT</name>
<dbReference type="InterPro" id="IPR008969">
    <property type="entry name" value="CarboxyPept-like_regulatory"/>
</dbReference>
<comment type="caution">
    <text evidence="6">The sequence shown here is derived from an EMBL/GenBank/DDBJ whole genome shotgun (WGS) entry which is preliminary data.</text>
</comment>
<dbReference type="SUPFAM" id="SSF49464">
    <property type="entry name" value="Carboxypeptidase regulatory domain-like"/>
    <property type="match status" value="1"/>
</dbReference>
<proteinExistence type="predicted"/>
<comment type="subcellular location">
    <subcellularLocation>
        <location evidence="1">Cell outer membrane</location>
    </subcellularLocation>
</comment>
<evidence type="ECO:0000256" key="4">
    <source>
        <dbReference type="SAM" id="SignalP"/>
    </source>
</evidence>
<dbReference type="InterPro" id="IPR057601">
    <property type="entry name" value="Oar-like_b-barrel"/>
</dbReference>
<dbReference type="Pfam" id="PF13620">
    <property type="entry name" value="CarboxypepD_reg"/>
    <property type="match status" value="1"/>
</dbReference>
<dbReference type="InterPro" id="IPR036942">
    <property type="entry name" value="Beta-barrel_TonB_sf"/>
</dbReference>
<evidence type="ECO:0000256" key="1">
    <source>
        <dbReference type="ARBA" id="ARBA00004442"/>
    </source>
</evidence>
<dbReference type="Gene3D" id="2.40.170.20">
    <property type="entry name" value="TonB-dependent receptor, beta-barrel domain"/>
    <property type="match status" value="1"/>
</dbReference>
<evidence type="ECO:0000259" key="5">
    <source>
        <dbReference type="Pfam" id="PF25183"/>
    </source>
</evidence>
<reference evidence="7" key="1">
    <citation type="journal article" date="2019" name="Int. J. Syst. Evol. Microbiol.">
        <title>The Global Catalogue of Microorganisms (GCM) 10K type strain sequencing project: providing services to taxonomists for standard genome sequencing and annotation.</title>
        <authorList>
            <consortium name="The Broad Institute Genomics Platform"/>
            <consortium name="The Broad Institute Genome Sequencing Center for Infectious Disease"/>
            <person name="Wu L."/>
            <person name="Ma J."/>
        </authorList>
    </citation>
    <scope>NUCLEOTIDE SEQUENCE [LARGE SCALE GENOMIC DNA]</scope>
    <source>
        <strain evidence="7">JCM 4087</strain>
    </source>
</reference>
<protein>
    <submittedName>
        <fullName evidence="6">Carboxypeptidase regulatory-like domain-containing protein</fullName>
    </submittedName>
</protein>
<organism evidence="6 7">
    <name type="scientific">Acidicapsa dinghuensis</name>
    <dbReference type="NCBI Taxonomy" id="2218256"/>
    <lineage>
        <taxon>Bacteria</taxon>
        <taxon>Pseudomonadati</taxon>
        <taxon>Acidobacteriota</taxon>
        <taxon>Terriglobia</taxon>
        <taxon>Terriglobales</taxon>
        <taxon>Acidobacteriaceae</taxon>
        <taxon>Acidicapsa</taxon>
    </lineage>
</organism>
<gene>
    <name evidence="6" type="ORF">ACFPT7_12830</name>
</gene>
<accession>A0ABW1EIH9</accession>
<dbReference type="Proteomes" id="UP001596091">
    <property type="component" value="Unassembled WGS sequence"/>
</dbReference>
<keyword evidence="2" id="KW-0472">Membrane</keyword>